<evidence type="ECO:0000256" key="2">
    <source>
        <dbReference type="ARBA" id="ARBA00022490"/>
    </source>
</evidence>
<evidence type="ECO:0000313" key="6">
    <source>
        <dbReference type="Proteomes" id="UP000070544"/>
    </source>
</evidence>
<dbReference type="Pfam" id="PF09598">
    <property type="entry name" value="Stm1_N"/>
    <property type="match status" value="1"/>
</dbReference>
<dbReference type="PANTHER" id="PTHR12299:SF17">
    <property type="entry name" value="AT19571P-RELATED"/>
    <property type="match status" value="1"/>
</dbReference>
<protein>
    <recommendedName>
        <fullName evidence="4">Hyaluronan/mRNA-binding protein domain-containing protein</fullName>
    </recommendedName>
</protein>
<reference evidence="5 6" key="1">
    <citation type="journal article" date="2015" name="Genome Biol. Evol.">
        <title>Phylogenomic analyses indicate that early fungi evolved digesting cell walls of algal ancestors of land plants.</title>
        <authorList>
            <person name="Chang Y."/>
            <person name="Wang S."/>
            <person name="Sekimoto S."/>
            <person name="Aerts A.L."/>
            <person name="Choi C."/>
            <person name="Clum A."/>
            <person name="LaButti K.M."/>
            <person name="Lindquist E.A."/>
            <person name="Yee Ngan C."/>
            <person name="Ohm R.A."/>
            <person name="Salamov A.A."/>
            <person name="Grigoriev I.V."/>
            <person name="Spatafora J.W."/>
            <person name="Berbee M.L."/>
        </authorList>
    </citation>
    <scope>NUCLEOTIDE SEQUENCE [LARGE SCALE GENOMIC DNA]</scope>
    <source>
        <strain evidence="5 6">JEL478</strain>
    </source>
</reference>
<keyword evidence="2" id="KW-0963">Cytoplasm</keyword>
<dbReference type="Gene3D" id="6.10.140.1040">
    <property type="match status" value="1"/>
</dbReference>
<feature type="compositionally biased region" description="Basic and acidic residues" evidence="3">
    <location>
        <begin position="44"/>
        <end position="58"/>
    </location>
</feature>
<evidence type="ECO:0000259" key="4">
    <source>
        <dbReference type="SMART" id="SM01233"/>
    </source>
</evidence>
<evidence type="ECO:0000313" key="5">
    <source>
        <dbReference type="EMBL" id="KXS12167.1"/>
    </source>
</evidence>
<dbReference type="Pfam" id="PF04774">
    <property type="entry name" value="HABP4_PAI-RBP1"/>
    <property type="match status" value="1"/>
</dbReference>
<dbReference type="AlphaFoldDB" id="A0A139A5W1"/>
<dbReference type="OMA" id="KKWAGAK"/>
<dbReference type="Proteomes" id="UP000070544">
    <property type="component" value="Unassembled WGS sequence"/>
</dbReference>
<accession>A0A139A5W1</accession>
<feature type="compositionally biased region" description="Basic and acidic residues" evidence="3">
    <location>
        <begin position="130"/>
        <end position="147"/>
    </location>
</feature>
<dbReference type="SMART" id="SM01233">
    <property type="entry name" value="HABP4_PAI-RBP1"/>
    <property type="match status" value="1"/>
</dbReference>
<evidence type="ECO:0000256" key="3">
    <source>
        <dbReference type="SAM" id="MobiDB-lite"/>
    </source>
</evidence>
<feature type="compositionally biased region" description="Low complexity" evidence="3">
    <location>
        <begin position="24"/>
        <end position="43"/>
    </location>
</feature>
<evidence type="ECO:0000256" key="1">
    <source>
        <dbReference type="ARBA" id="ARBA00004496"/>
    </source>
</evidence>
<sequence length="348" mass="37510">MTAVMTTNPFALLDDDDDGAQVVAAPKPAAKAAAAAPAPAPAKQESRADKAPREDRPRRGGYGRRGAGGADNRDRNVPPRLARQENGEVREGGNFGDRENGRGGFRGRGRGFPKTDRGRDVRGGYRGRGRQFDRHSATGRVDSDKQEATGGWGAVGSETDGVPVESPVDLAPAESNTEQAAAPVEPEEPVEKTAEQLAREEELRKEEEERKKEEEALAKQKTLEQYIAERDAQRASLESVAKEDRALNAGVDPNLLKSSKKFERKAEEDIFFAGKTKATGAKPAEARTKEQKQVVDIDFRFTEEPRRGRGRGDRPASSGRGRGAQGGRGRGDRGGVNVADASAFPSLK</sequence>
<dbReference type="InterPro" id="IPR006861">
    <property type="entry name" value="HABP4_PAIRBP1-bd"/>
</dbReference>
<dbReference type="GO" id="GO:0003723">
    <property type="term" value="F:RNA binding"/>
    <property type="evidence" value="ECO:0007669"/>
    <property type="project" value="InterPro"/>
</dbReference>
<feature type="compositionally biased region" description="Basic and acidic residues" evidence="3">
    <location>
        <begin position="284"/>
        <end position="314"/>
    </location>
</feature>
<dbReference type="GO" id="GO:0005737">
    <property type="term" value="C:cytoplasm"/>
    <property type="evidence" value="ECO:0007669"/>
    <property type="project" value="UniProtKB-SubCell"/>
</dbReference>
<organism evidence="5 6">
    <name type="scientific">Gonapodya prolifera (strain JEL478)</name>
    <name type="common">Monoblepharis prolifera</name>
    <dbReference type="NCBI Taxonomy" id="1344416"/>
    <lineage>
        <taxon>Eukaryota</taxon>
        <taxon>Fungi</taxon>
        <taxon>Fungi incertae sedis</taxon>
        <taxon>Chytridiomycota</taxon>
        <taxon>Chytridiomycota incertae sedis</taxon>
        <taxon>Monoblepharidomycetes</taxon>
        <taxon>Monoblepharidales</taxon>
        <taxon>Gonapodyaceae</taxon>
        <taxon>Gonapodya</taxon>
    </lineage>
</organism>
<name>A0A139A5W1_GONPJ</name>
<dbReference type="EMBL" id="KQ965790">
    <property type="protein sequence ID" value="KXS12167.1"/>
    <property type="molecule type" value="Genomic_DNA"/>
</dbReference>
<keyword evidence="6" id="KW-1185">Reference proteome</keyword>
<comment type="subcellular location">
    <subcellularLocation>
        <location evidence="1">Cytoplasm</location>
    </subcellularLocation>
</comment>
<dbReference type="STRING" id="1344416.A0A139A5W1"/>
<dbReference type="InterPro" id="IPR019084">
    <property type="entry name" value="STM1-like_N"/>
</dbReference>
<feature type="compositionally biased region" description="Basic and acidic residues" evidence="3">
    <location>
        <begin position="71"/>
        <end position="101"/>
    </location>
</feature>
<gene>
    <name evidence="5" type="ORF">M427DRAFT_59697</name>
</gene>
<feature type="compositionally biased region" description="Basic and acidic residues" evidence="3">
    <location>
        <begin position="189"/>
        <end position="218"/>
    </location>
</feature>
<proteinExistence type="predicted"/>
<feature type="region of interest" description="Disordered" evidence="3">
    <location>
        <begin position="1"/>
        <end position="218"/>
    </location>
</feature>
<dbReference type="InterPro" id="IPR039764">
    <property type="entry name" value="HABP4/SERBP1-like"/>
</dbReference>
<feature type="region of interest" description="Disordered" evidence="3">
    <location>
        <begin position="278"/>
        <end position="348"/>
    </location>
</feature>
<feature type="compositionally biased region" description="Basic and acidic residues" evidence="3">
    <location>
        <begin position="113"/>
        <end position="123"/>
    </location>
</feature>
<dbReference type="PANTHER" id="PTHR12299">
    <property type="entry name" value="HYALURONIC ACID-BINDING PROTEIN 4"/>
    <property type="match status" value="1"/>
</dbReference>
<dbReference type="GO" id="GO:0005634">
    <property type="term" value="C:nucleus"/>
    <property type="evidence" value="ECO:0007669"/>
    <property type="project" value="TreeGrafter"/>
</dbReference>
<feature type="domain" description="Hyaluronan/mRNA-binding protein" evidence="4">
    <location>
        <begin position="128"/>
        <end position="250"/>
    </location>
</feature>